<feature type="region of interest" description="Disordered" evidence="6">
    <location>
        <begin position="131"/>
        <end position="161"/>
    </location>
</feature>
<dbReference type="EMBL" id="JARTCD010000072">
    <property type="protein sequence ID" value="KAJ8653775.1"/>
    <property type="molecule type" value="Genomic_DNA"/>
</dbReference>
<dbReference type="GO" id="GO:0006303">
    <property type="term" value="P:double-strand break repair via nonhomologous end joining"/>
    <property type="evidence" value="ECO:0007669"/>
    <property type="project" value="TreeGrafter"/>
</dbReference>
<keyword evidence="9" id="KW-1185">Reference proteome</keyword>
<accession>A0AAD7UWF3</accession>
<evidence type="ECO:0000256" key="1">
    <source>
        <dbReference type="ARBA" id="ARBA00004123"/>
    </source>
</evidence>
<feature type="compositionally biased region" description="Acidic residues" evidence="6">
    <location>
        <begin position="141"/>
        <end position="151"/>
    </location>
</feature>
<feature type="compositionally biased region" description="Polar residues" evidence="6">
    <location>
        <begin position="152"/>
        <end position="161"/>
    </location>
</feature>
<dbReference type="FunFam" id="3.40.50.12650:FF:000001">
    <property type="entry name" value="DNA cross-link repair 1A"/>
    <property type="match status" value="1"/>
</dbReference>
<dbReference type="PANTHER" id="PTHR23240:SF6">
    <property type="entry name" value="DNA CROSS-LINK REPAIR 1A PROTEIN"/>
    <property type="match status" value="1"/>
</dbReference>
<dbReference type="GO" id="GO:0003684">
    <property type="term" value="F:damaged DNA binding"/>
    <property type="evidence" value="ECO:0007669"/>
    <property type="project" value="TreeGrafter"/>
</dbReference>
<dbReference type="SUPFAM" id="SSF56281">
    <property type="entry name" value="Metallo-hydrolase/oxidoreductase"/>
    <property type="match status" value="1"/>
</dbReference>
<evidence type="ECO:0000256" key="2">
    <source>
        <dbReference type="ARBA" id="ARBA00010304"/>
    </source>
</evidence>
<evidence type="ECO:0000256" key="6">
    <source>
        <dbReference type="SAM" id="MobiDB-lite"/>
    </source>
</evidence>
<dbReference type="AlphaFoldDB" id="A0AAD7UWF3"/>
<dbReference type="Gene3D" id="3.40.50.12650">
    <property type="match status" value="1"/>
</dbReference>
<dbReference type="GO" id="GO:0005634">
    <property type="term" value="C:nucleus"/>
    <property type="evidence" value="ECO:0007669"/>
    <property type="project" value="UniProtKB-SubCell"/>
</dbReference>
<comment type="similarity">
    <text evidence="2">Belongs to the DNA repair metallo-beta-lactamase (DRMBL) family.</text>
</comment>
<evidence type="ECO:0000256" key="3">
    <source>
        <dbReference type="ARBA" id="ARBA00022763"/>
    </source>
</evidence>
<evidence type="ECO:0000256" key="4">
    <source>
        <dbReference type="ARBA" id="ARBA00023204"/>
    </source>
</evidence>
<proteinExistence type="inferred from homology"/>
<dbReference type="Proteomes" id="UP001234581">
    <property type="component" value="Unassembled WGS sequence"/>
</dbReference>
<evidence type="ECO:0000256" key="5">
    <source>
        <dbReference type="ARBA" id="ARBA00023242"/>
    </source>
</evidence>
<keyword evidence="5" id="KW-0539">Nucleus</keyword>
<dbReference type="PANTHER" id="PTHR23240">
    <property type="entry name" value="DNA CROSS-LINK REPAIR PROTEIN PSO2/SNM1-RELATED"/>
    <property type="match status" value="1"/>
</dbReference>
<comment type="caution">
    <text evidence="8">The sequence shown here is derived from an EMBL/GenBank/DDBJ whole genome shotgun (WGS) entry which is preliminary data.</text>
</comment>
<protein>
    <recommendedName>
        <fullName evidence="7">DNA repair metallo-beta-lactamase domain-containing protein</fullName>
    </recommendedName>
</protein>
<feature type="compositionally biased region" description="Polar residues" evidence="6">
    <location>
        <begin position="171"/>
        <end position="185"/>
    </location>
</feature>
<dbReference type="InterPro" id="IPR011084">
    <property type="entry name" value="DRMBL"/>
</dbReference>
<evidence type="ECO:0000313" key="8">
    <source>
        <dbReference type="EMBL" id="KAJ8653775.1"/>
    </source>
</evidence>
<sequence>MGATEISSHLPTRHPKNKRKRQSSVDSSSVRDYFKKPANAAAPPPPCDQYTTDLEQAIQLSLTESTGCEQSSSVDANDQQLCPVCNRCFDGSSPDHFTRHVNHCLDTPPPAESSSWKSILTSIPESISKIVKGSSEQDTAIPEEESNDDVSSEQLSDSISASVKPVIPKTSPVTEQQAANDTTMTASGKKEVPFYKWVQDTTYTVDAFSYGAIPGCDGYFLSHFHADHYTRLRKSWTYGTIYCSQITANLVRQQLRVDEQYICVLAMDQEHTMSDTVSVTLIDANHCPGAVLFLFKVTLPNGRVAHHLHTGDFRANPRMCLHPSMKGISIDTLYLDTTYLHGGYTFPSQEKAIEAAWHVTEQVMNEPLGALEAWLQRATPKVLIVVGTYSVGKEKVFYHIAKRLRSKIYVNGRKKRIIACLENKELEDLLTDDPREAQVHALPIMHLKKQNLENYLKQLKPTFTSIVAFRPTGWSFRGGQKTLEDHPLSEITAMQPQQQVAIKPQKESSRSIRIYGVPYSEHSSFRELAAFISSIEIGRIVPTVNMSRPSSQERMYRILERWQQGKGKTSEIVPFVAEDHW</sequence>
<keyword evidence="4" id="KW-0234">DNA repair</keyword>
<feature type="compositionally biased region" description="Basic residues" evidence="6">
    <location>
        <begin position="11"/>
        <end position="22"/>
    </location>
</feature>
<reference evidence="8 9" key="1">
    <citation type="submission" date="2023-03" db="EMBL/GenBank/DDBJ databases">
        <title>Genome sequence of Lichtheimia ornata CBS 291.66.</title>
        <authorList>
            <person name="Mohabir J.T."/>
            <person name="Shea T.P."/>
            <person name="Kurbessoian T."/>
            <person name="Berby B."/>
            <person name="Fontaine J."/>
            <person name="Livny J."/>
            <person name="Gnirke A."/>
            <person name="Stajich J.E."/>
            <person name="Cuomo C.A."/>
        </authorList>
    </citation>
    <scope>NUCLEOTIDE SEQUENCE [LARGE SCALE GENOMIC DNA]</scope>
    <source>
        <strain evidence="8">CBS 291.66</strain>
    </source>
</reference>
<feature type="compositionally biased region" description="Low complexity" evidence="6">
    <location>
        <begin position="24"/>
        <end position="41"/>
    </location>
</feature>
<dbReference type="GO" id="GO:0035312">
    <property type="term" value="F:5'-3' DNA exonuclease activity"/>
    <property type="evidence" value="ECO:0007669"/>
    <property type="project" value="TreeGrafter"/>
</dbReference>
<comment type="subcellular location">
    <subcellularLocation>
        <location evidence="1">Nucleus</location>
    </subcellularLocation>
</comment>
<keyword evidence="3" id="KW-0227">DNA damage</keyword>
<feature type="region of interest" description="Disordered" evidence="6">
    <location>
        <begin position="166"/>
        <end position="185"/>
    </location>
</feature>
<organism evidence="8 9">
    <name type="scientific">Lichtheimia ornata</name>
    <dbReference type="NCBI Taxonomy" id="688661"/>
    <lineage>
        <taxon>Eukaryota</taxon>
        <taxon>Fungi</taxon>
        <taxon>Fungi incertae sedis</taxon>
        <taxon>Mucoromycota</taxon>
        <taxon>Mucoromycotina</taxon>
        <taxon>Mucoromycetes</taxon>
        <taxon>Mucorales</taxon>
        <taxon>Lichtheimiaceae</taxon>
        <taxon>Lichtheimia</taxon>
    </lineage>
</organism>
<feature type="compositionally biased region" description="Polar residues" evidence="6">
    <location>
        <begin position="1"/>
        <end position="10"/>
    </location>
</feature>
<dbReference type="GO" id="GO:0036297">
    <property type="term" value="P:interstrand cross-link repair"/>
    <property type="evidence" value="ECO:0007669"/>
    <property type="project" value="TreeGrafter"/>
</dbReference>
<dbReference type="RefSeq" id="XP_058338689.1">
    <property type="nucleotide sequence ID" value="XM_058490553.1"/>
</dbReference>
<feature type="region of interest" description="Disordered" evidence="6">
    <location>
        <begin position="1"/>
        <end position="50"/>
    </location>
</feature>
<evidence type="ECO:0000313" key="9">
    <source>
        <dbReference type="Proteomes" id="UP001234581"/>
    </source>
</evidence>
<dbReference type="InterPro" id="IPR036866">
    <property type="entry name" value="RibonucZ/Hydroxyglut_hydro"/>
</dbReference>
<dbReference type="CDD" id="cd16273">
    <property type="entry name" value="SNM1A-1C-like_MBL-fold"/>
    <property type="match status" value="1"/>
</dbReference>
<dbReference type="Gene3D" id="3.60.15.10">
    <property type="entry name" value="Ribonuclease Z/Hydroxyacylglutathione hydrolase-like"/>
    <property type="match status" value="1"/>
</dbReference>
<gene>
    <name evidence="8" type="ORF">O0I10_010574</name>
</gene>
<evidence type="ECO:0000259" key="7">
    <source>
        <dbReference type="Pfam" id="PF07522"/>
    </source>
</evidence>
<name>A0AAD7UWF3_9FUNG</name>
<dbReference type="Pfam" id="PF07522">
    <property type="entry name" value="DRMBL"/>
    <property type="match status" value="1"/>
</dbReference>
<dbReference type="GeneID" id="83217977"/>
<feature type="domain" description="DNA repair metallo-beta-lactamase" evidence="7">
    <location>
        <begin position="425"/>
        <end position="547"/>
    </location>
</feature>